<proteinExistence type="predicted"/>
<gene>
    <name evidence="1" type="ORF">MEG1DRAFT_02865</name>
</gene>
<accession>A0A081RV26</accession>
<reference evidence="1 2" key="1">
    <citation type="submission" date="2014-03" db="EMBL/GenBank/DDBJ databases">
        <title>Draft Genome of Photorhabdus temperata Meg1.</title>
        <authorList>
            <person name="Hurst S.G.IV."/>
            <person name="Morris K."/>
            <person name="Thomas K."/>
            <person name="Tisa L.S."/>
        </authorList>
    </citation>
    <scope>NUCLEOTIDE SEQUENCE [LARGE SCALE GENOMIC DNA]</scope>
    <source>
        <strain evidence="1 2">Meg1</strain>
    </source>
</reference>
<dbReference type="GO" id="GO:0000271">
    <property type="term" value="P:polysaccharide biosynthetic process"/>
    <property type="evidence" value="ECO:0007669"/>
    <property type="project" value="InterPro"/>
</dbReference>
<name>A0A081RV26_PHOTE</name>
<dbReference type="PATRIC" id="fig|1393735.3.peg.2919"/>
<evidence type="ECO:0000313" key="1">
    <source>
        <dbReference type="EMBL" id="KER02529.1"/>
    </source>
</evidence>
<dbReference type="AlphaFoldDB" id="A0A081RV26"/>
<dbReference type="Pfam" id="PF05159">
    <property type="entry name" value="Capsule_synth"/>
    <property type="match status" value="1"/>
</dbReference>
<protein>
    <submittedName>
        <fullName evidence="1">Capsule polysaccharide biosynthesis protein</fullName>
    </submittedName>
</protein>
<dbReference type="RefSeq" id="WP_036839998.1">
    <property type="nucleotide sequence ID" value="NZ_CAWLUD010000048.1"/>
</dbReference>
<comment type="caution">
    <text evidence="1">The sequence shown here is derived from an EMBL/GenBank/DDBJ whole genome shotgun (WGS) entry which is preliminary data.</text>
</comment>
<dbReference type="GO" id="GO:0015774">
    <property type="term" value="P:polysaccharide transport"/>
    <property type="evidence" value="ECO:0007669"/>
    <property type="project" value="InterPro"/>
</dbReference>
<dbReference type="EMBL" id="JGVH01000048">
    <property type="protein sequence ID" value="KER02529.1"/>
    <property type="molecule type" value="Genomic_DNA"/>
</dbReference>
<dbReference type="InterPro" id="IPR007833">
    <property type="entry name" value="Capsule_polysaccharide_synth"/>
</dbReference>
<sequence length="442" mass="51401">MNIVFIENRYTTFLWSKIANSLKSDFPNAKISWIIQNKLFKRPKGIDLYIPFPKKNNLSSDRKVILEDIYKMDRGNYLYNNGGLHYNYYYEKIKEHLIKLRPSIIFSECTLFHELITAKICNELNILFITPSSSRYPVGHFSFYENGTLIPYNNKKFDIQEYDIKLTESISERKHVPDYMKKPTGLNYLSFKLKLLLNSLTSLLSWIHGERYNTPSPIKKIKLNKLLRKNIEIWESNYAVDKNKIEDWSNVVLYPLQMQPESNIDVWGYPFNDQAENLKRLSDAIPKDNIIVIKPNPKSKYEINNKLLETIDQLNNVVCLSHSVNMDEIFNQINTVYTVTGTVGIESILADKKIITERNTVLLGYPNVSILEKSNILHIPATYSKYQLIANIRGNSFLGLISDPIYGNYCISQENILNITNAIKNKFFNKSELQPHENNTAQ</sequence>
<organism evidence="1 2">
    <name type="scientific">Photorhabdus temperata subsp. temperata Meg1</name>
    <dbReference type="NCBI Taxonomy" id="1393735"/>
    <lineage>
        <taxon>Bacteria</taxon>
        <taxon>Pseudomonadati</taxon>
        <taxon>Pseudomonadota</taxon>
        <taxon>Gammaproteobacteria</taxon>
        <taxon>Enterobacterales</taxon>
        <taxon>Morganellaceae</taxon>
        <taxon>Photorhabdus</taxon>
    </lineage>
</organism>
<dbReference type="Proteomes" id="UP000028002">
    <property type="component" value="Unassembled WGS sequence"/>
</dbReference>
<evidence type="ECO:0000313" key="2">
    <source>
        <dbReference type="Proteomes" id="UP000028002"/>
    </source>
</evidence>